<dbReference type="STRING" id="7757.ENSPMAP00000007298"/>
<reference evidence="2" key="1">
    <citation type="submission" date="2025-08" db="UniProtKB">
        <authorList>
            <consortium name="Ensembl"/>
        </authorList>
    </citation>
    <scope>IDENTIFICATION</scope>
</reference>
<dbReference type="AlphaFoldDB" id="S4RQ12"/>
<proteinExistence type="predicted"/>
<dbReference type="GeneTree" id="ENSGT00390000014318"/>
<accession>S4RQ12</accession>
<feature type="region of interest" description="Disordered" evidence="1">
    <location>
        <begin position="121"/>
        <end position="144"/>
    </location>
</feature>
<evidence type="ECO:0000313" key="2">
    <source>
        <dbReference type="Ensembl" id="ENSPMAP00000007298.1"/>
    </source>
</evidence>
<feature type="compositionally biased region" description="Low complexity" evidence="1">
    <location>
        <begin position="127"/>
        <end position="143"/>
    </location>
</feature>
<protein>
    <submittedName>
        <fullName evidence="2">Exonuclease 3'-5' domain containing 2</fullName>
    </submittedName>
</protein>
<sequence length="428" mass="47751">NGLGLKVLALTELGFEMEKSAEQQQSDWEAPELSEAQMMGLNLDYKDYRIECTSGKTCIQVDFLCLRYHLQQVKYAAHDAQVSVRLFLSLLGRSLQAPASDALGRCAGLVDVPFKTAENGLSGGDAGSCSSRSSSSENSHGDSTLSVIGIPKVKREGFFSPRKSPLYDNCLLKAPDGQPLSTCDRKKAQWYLNRGIAELESQEPMVVRLVFEPAGRPDSQHDYYLGVKRNVCVVCGRAESYVRKSIVPHEYRRHFPQQMKDHQSHDVLLLCTPCHAASAANDLRLKRQLADECSAGGSGVAAEGPRVTDDPVRRNVRSAARALLRSGSALPPHRRRELLGCVRSFYAERWSHLGSCHQLLQEAAKLETRVVNGQHVPHGLRVVQVYMRQGLPALASLERRWRQHFLDTMLPRHLPPNWSVTHNHDKLM</sequence>
<dbReference type="OMA" id="THEKENC"/>
<name>S4RQ12_PETMA</name>
<evidence type="ECO:0000256" key="1">
    <source>
        <dbReference type="SAM" id="MobiDB-lite"/>
    </source>
</evidence>
<dbReference type="HOGENOM" id="CLU_019718_1_0_1"/>
<reference evidence="2" key="2">
    <citation type="submission" date="2025-09" db="UniProtKB">
        <authorList>
            <consortium name="Ensembl"/>
        </authorList>
    </citation>
    <scope>IDENTIFICATION</scope>
</reference>
<dbReference type="Ensembl" id="ENSPMAT00000007330.1">
    <property type="protein sequence ID" value="ENSPMAP00000007298.1"/>
    <property type="gene ID" value="ENSPMAG00000006617.1"/>
</dbReference>
<organism evidence="2">
    <name type="scientific">Petromyzon marinus</name>
    <name type="common">Sea lamprey</name>
    <dbReference type="NCBI Taxonomy" id="7757"/>
    <lineage>
        <taxon>Eukaryota</taxon>
        <taxon>Metazoa</taxon>
        <taxon>Chordata</taxon>
        <taxon>Craniata</taxon>
        <taxon>Vertebrata</taxon>
        <taxon>Cyclostomata</taxon>
        <taxon>Hyperoartia</taxon>
        <taxon>Petromyzontiformes</taxon>
        <taxon>Petromyzontidae</taxon>
        <taxon>Petromyzon</taxon>
    </lineage>
</organism>